<evidence type="ECO:0000256" key="2">
    <source>
        <dbReference type="PIRSR" id="PIRSR605754-1"/>
    </source>
</evidence>
<dbReference type="EC" id="3.4.22.71" evidence="4"/>
<dbReference type="InterPro" id="IPR005754">
    <property type="entry name" value="Sortase"/>
</dbReference>
<organism evidence="4 5">
    <name type="scientific">Bilifractor porci</name>
    <dbReference type="NCBI Taxonomy" id="2606636"/>
    <lineage>
        <taxon>Bacteria</taxon>
        <taxon>Bacillati</taxon>
        <taxon>Bacillota</taxon>
        <taxon>Clostridia</taxon>
        <taxon>Lachnospirales</taxon>
        <taxon>Lachnospiraceae</taxon>
        <taxon>Bilifractor</taxon>
    </lineage>
</organism>
<keyword evidence="1 4" id="KW-0378">Hydrolase</keyword>
<gene>
    <name evidence="4" type="primary">srtB</name>
    <name evidence="4" type="ORF">FYJ60_03400</name>
</gene>
<evidence type="ECO:0000256" key="3">
    <source>
        <dbReference type="SAM" id="Phobius"/>
    </source>
</evidence>
<dbReference type="Proteomes" id="UP000466864">
    <property type="component" value="Unassembled WGS sequence"/>
</dbReference>
<dbReference type="Gene3D" id="2.40.260.10">
    <property type="entry name" value="Sortase"/>
    <property type="match status" value="1"/>
</dbReference>
<evidence type="ECO:0000313" key="5">
    <source>
        <dbReference type="Proteomes" id="UP000466864"/>
    </source>
</evidence>
<sequence length="290" mass="32528">MKGKECRKVHSCMERIRKWAQSLTQRQKLIILRVVMATAAALIVFGAARMFWLQKQYADADREYAKVRELAGVTDPSGDNNLESVGTVSSSSSGSAAALLPGELPTVALDKLQKENPDTVGWLYAPALGINYPIMQDTDNTYYIKHTFSGGRNDSGSIFLDAEAAADFSDKNTYIFGHNMRNGSMFGSLKKVRETGLVSENPYFWIYREDGWHMYQIFSYHNANADRKDMAFQTSFENDQAYQQFLTYLQEQSEEDLHVALDVNDKIVSLSTCTGDSAVRLVVHGKLVDV</sequence>
<feature type="active site" description="Proton donor/acceptor" evidence="2">
    <location>
        <position position="178"/>
    </location>
</feature>
<protein>
    <submittedName>
        <fullName evidence="4">Class B sortase</fullName>
        <ecNumber evidence="4">3.4.22.71</ecNumber>
    </submittedName>
</protein>
<dbReference type="InterPro" id="IPR009835">
    <property type="entry name" value="SrtB"/>
</dbReference>
<proteinExistence type="predicted"/>
<keyword evidence="5" id="KW-1185">Reference proteome</keyword>
<name>A0A7X2P6Y3_9FIRM</name>
<evidence type="ECO:0000313" key="4">
    <source>
        <dbReference type="EMBL" id="MST81363.1"/>
    </source>
</evidence>
<reference evidence="4 5" key="1">
    <citation type="submission" date="2019-08" db="EMBL/GenBank/DDBJ databases">
        <title>In-depth cultivation of the pig gut microbiome towards novel bacterial diversity and tailored functional studies.</title>
        <authorList>
            <person name="Wylensek D."/>
            <person name="Hitch T.C.A."/>
            <person name="Clavel T."/>
        </authorList>
    </citation>
    <scope>NUCLEOTIDE SEQUENCE [LARGE SCALE GENOMIC DNA]</scope>
    <source>
        <strain evidence="4 5">Oil+RF-744-WCA-WT-13</strain>
    </source>
</reference>
<dbReference type="CDD" id="cd05826">
    <property type="entry name" value="Sortase_B"/>
    <property type="match status" value="1"/>
</dbReference>
<dbReference type="AlphaFoldDB" id="A0A7X2P6Y3"/>
<feature type="transmembrane region" description="Helical" evidence="3">
    <location>
        <begin position="30"/>
        <end position="52"/>
    </location>
</feature>
<dbReference type="InterPro" id="IPR023365">
    <property type="entry name" value="Sortase_dom-sf"/>
</dbReference>
<dbReference type="Pfam" id="PF04203">
    <property type="entry name" value="Sortase"/>
    <property type="match status" value="1"/>
</dbReference>
<dbReference type="EMBL" id="VUMV01000002">
    <property type="protein sequence ID" value="MST81363.1"/>
    <property type="molecule type" value="Genomic_DNA"/>
</dbReference>
<keyword evidence="3" id="KW-0472">Membrane</keyword>
<keyword evidence="3" id="KW-0812">Transmembrane</keyword>
<dbReference type="GO" id="GO:0016787">
    <property type="term" value="F:hydrolase activity"/>
    <property type="evidence" value="ECO:0007669"/>
    <property type="project" value="UniProtKB-KW"/>
</dbReference>
<evidence type="ECO:0000256" key="1">
    <source>
        <dbReference type="ARBA" id="ARBA00022801"/>
    </source>
</evidence>
<accession>A0A7X2P6Y3</accession>
<keyword evidence="3" id="KW-1133">Transmembrane helix</keyword>
<comment type="caution">
    <text evidence="4">The sequence shown here is derived from an EMBL/GenBank/DDBJ whole genome shotgun (WGS) entry which is preliminary data.</text>
</comment>
<feature type="active site" description="Acyl-thioester intermediate" evidence="2">
    <location>
        <position position="273"/>
    </location>
</feature>
<dbReference type="SUPFAM" id="SSF63817">
    <property type="entry name" value="Sortase"/>
    <property type="match status" value="1"/>
</dbReference>
<dbReference type="NCBIfam" id="TIGR03064">
    <property type="entry name" value="sortase_srtB"/>
    <property type="match status" value="1"/>
</dbReference>